<evidence type="ECO:0000259" key="12">
    <source>
        <dbReference type="Pfam" id="PF01694"/>
    </source>
</evidence>
<accession>A0ABR4NGG0</accession>
<evidence type="ECO:0000256" key="8">
    <source>
        <dbReference type="ARBA" id="ARBA00022989"/>
    </source>
</evidence>
<dbReference type="Pfam" id="PF01694">
    <property type="entry name" value="Rhomboid"/>
    <property type="match status" value="1"/>
</dbReference>
<feature type="transmembrane region" description="Helical" evidence="11">
    <location>
        <begin position="197"/>
        <end position="218"/>
    </location>
</feature>
<dbReference type="PANTHER" id="PTHR43066">
    <property type="entry name" value="RHOMBOID-RELATED PROTEIN"/>
    <property type="match status" value="1"/>
</dbReference>
<feature type="domain" description="Peptidase S54 rhomboid" evidence="12">
    <location>
        <begin position="70"/>
        <end position="215"/>
    </location>
</feature>
<dbReference type="InterPro" id="IPR035952">
    <property type="entry name" value="Rhomboid-like_sf"/>
</dbReference>
<evidence type="ECO:0000256" key="2">
    <source>
        <dbReference type="ARBA" id="ARBA00004141"/>
    </source>
</evidence>
<evidence type="ECO:0000256" key="1">
    <source>
        <dbReference type="ARBA" id="ARBA00000156"/>
    </source>
</evidence>
<dbReference type="Gene3D" id="1.20.1540.10">
    <property type="entry name" value="Rhomboid-like"/>
    <property type="match status" value="1"/>
</dbReference>
<keyword evidence="7" id="KW-0378">Hydrolase</keyword>
<reference evidence="13 14" key="1">
    <citation type="submission" date="2023-09" db="EMBL/GenBank/DDBJ databases">
        <title>Pangenome analysis of Batrachochytrium dendrobatidis and related Chytrids.</title>
        <authorList>
            <person name="Yacoub M.N."/>
            <person name="Stajich J.E."/>
            <person name="James T.Y."/>
        </authorList>
    </citation>
    <scope>NUCLEOTIDE SEQUENCE [LARGE SCALE GENOMIC DNA]</scope>
    <source>
        <strain evidence="13 14">JEL0888</strain>
    </source>
</reference>
<evidence type="ECO:0000256" key="3">
    <source>
        <dbReference type="ARBA" id="ARBA00009045"/>
    </source>
</evidence>
<comment type="similarity">
    <text evidence="3">Belongs to the peptidase S54 family.</text>
</comment>
<gene>
    <name evidence="13" type="primary">RHBDD2</name>
    <name evidence="13" type="ORF">HK105_202021</name>
</gene>
<keyword evidence="8 11" id="KW-1133">Transmembrane helix</keyword>
<dbReference type="SUPFAM" id="SSF144091">
    <property type="entry name" value="Rhomboid-like"/>
    <property type="match status" value="1"/>
</dbReference>
<protein>
    <recommendedName>
        <fullName evidence="4">rhomboid protease</fullName>
        <ecNumber evidence="4">3.4.21.105</ecNumber>
    </recommendedName>
</protein>
<sequence>MSEPVGAGGIGLARPTQSLLAAAKAVPLGTVVVVAVATVLFVLNLVASGAVTGALCLAPTNFTYSPVFSIHRLIAYPIVHSGIVHFIVAALAFPFAASTLESNIGTVPFLYVFLFTTVSTAISYVFFMWIFSWIWPSWGLYPVNGLDIPFFVFLTIESLSKRGVYDFASRFGVRLPELVFPLPFVVVFLILLPYSSWIVHVAAIVVGVLYFLGVFEAVMLTNAHVHAIETSGMFAWLVSRPGFVSAPGAVALPIPGAFPDLMNPNEPGPASSAGGRGSIVDRIRSAFAAPKYSPLDSQPGGYHAAASQQLDVDPLLWDEDDDIEAFGAAAASAPAGQAPAAASPAPTAGAAPAAPAGP</sequence>
<dbReference type="EC" id="3.4.21.105" evidence="4"/>
<evidence type="ECO:0000256" key="10">
    <source>
        <dbReference type="SAM" id="MobiDB-lite"/>
    </source>
</evidence>
<comment type="catalytic activity">
    <reaction evidence="1">
        <text>Cleaves type-1 transmembrane domains using a catalytic dyad composed of serine and histidine that are contributed by different transmembrane domains.</text>
        <dbReference type="EC" id="3.4.21.105"/>
    </reaction>
</comment>
<feature type="transmembrane region" description="Helical" evidence="11">
    <location>
        <begin position="28"/>
        <end position="54"/>
    </location>
</feature>
<organism evidence="13 14">
    <name type="scientific">Polyrhizophydium stewartii</name>
    <dbReference type="NCBI Taxonomy" id="2732419"/>
    <lineage>
        <taxon>Eukaryota</taxon>
        <taxon>Fungi</taxon>
        <taxon>Fungi incertae sedis</taxon>
        <taxon>Chytridiomycota</taxon>
        <taxon>Chytridiomycota incertae sedis</taxon>
        <taxon>Chytridiomycetes</taxon>
        <taxon>Rhizophydiales</taxon>
        <taxon>Rhizophydiales incertae sedis</taxon>
        <taxon>Polyrhizophydium</taxon>
    </lineage>
</organism>
<dbReference type="EMBL" id="JADGIZ020000006">
    <property type="protein sequence ID" value="KAL2918620.1"/>
    <property type="molecule type" value="Genomic_DNA"/>
</dbReference>
<keyword evidence="9 11" id="KW-0472">Membrane</keyword>
<proteinExistence type="inferred from homology"/>
<evidence type="ECO:0000256" key="9">
    <source>
        <dbReference type="ARBA" id="ARBA00023136"/>
    </source>
</evidence>
<keyword evidence="14" id="KW-1185">Reference proteome</keyword>
<feature type="transmembrane region" description="Helical" evidence="11">
    <location>
        <begin position="141"/>
        <end position="159"/>
    </location>
</feature>
<keyword evidence="5" id="KW-0645">Protease</keyword>
<evidence type="ECO:0000313" key="13">
    <source>
        <dbReference type="EMBL" id="KAL2918620.1"/>
    </source>
</evidence>
<feature type="region of interest" description="Disordered" evidence="10">
    <location>
        <begin position="327"/>
        <end position="358"/>
    </location>
</feature>
<dbReference type="PANTHER" id="PTHR43066:SF1">
    <property type="entry name" value="RHOMBOID PROTEIN 2"/>
    <property type="match status" value="1"/>
</dbReference>
<evidence type="ECO:0000313" key="14">
    <source>
        <dbReference type="Proteomes" id="UP001527925"/>
    </source>
</evidence>
<dbReference type="Proteomes" id="UP001527925">
    <property type="component" value="Unassembled WGS sequence"/>
</dbReference>
<comment type="subcellular location">
    <subcellularLocation>
        <location evidence="2">Membrane</location>
        <topology evidence="2">Multi-pass membrane protein</topology>
    </subcellularLocation>
</comment>
<comment type="caution">
    <text evidence="13">The sequence shown here is derived from an EMBL/GenBank/DDBJ whole genome shotgun (WGS) entry which is preliminary data.</text>
</comment>
<evidence type="ECO:0000256" key="7">
    <source>
        <dbReference type="ARBA" id="ARBA00022801"/>
    </source>
</evidence>
<evidence type="ECO:0000256" key="11">
    <source>
        <dbReference type="SAM" id="Phobius"/>
    </source>
</evidence>
<feature type="transmembrane region" description="Helical" evidence="11">
    <location>
        <begin position="109"/>
        <end position="135"/>
    </location>
</feature>
<evidence type="ECO:0000256" key="6">
    <source>
        <dbReference type="ARBA" id="ARBA00022692"/>
    </source>
</evidence>
<evidence type="ECO:0000256" key="5">
    <source>
        <dbReference type="ARBA" id="ARBA00022670"/>
    </source>
</evidence>
<keyword evidence="6 11" id="KW-0812">Transmembrane</keyword>
<evidence type="ECO:0000256" key="4">
    <source>
        <dbReference type="ARBA" id="ARBA00013039"/>
    </source>
</evidence>
<name>A0ABR4NGG0_9FUNG</name>
<feature type="transmembrane region" description="Helical" evidence="11">
    <location>
        <begin position="74"/>
        <end position="97"/>
    </location>
</feature>
<feature type="transmembrane region" description="Helical" evidence="11">
    <location>
        <begin position="171"/>
        <end position="191"/>
    </location>
</feature>
<dbReference type="InterPro" id="IPR022764">
    <property type="entry name" value="Peptidase_S54_rhomboid_dom"/>
</dbReference>